<dbReference type="PANTHER" id="PTHR10566:SF118">
    <property type="entry name" value="PROTEIN KINASE DOMAIN-CONTAINING PROTEIN"/>
    <property type="match status" value="1"/>
</dbReference>
<proteinExistence type="inferred from homology"/>
<dbReference type="eggNOG" id="KOG1235">
    <property type="taxonomic scope" value="Eukaryota"/>
</dbReference>
<evidence type="ECO:0000256" key="1">
    <source>
        <dbReference type="ARBA" id="ARBA00009670"/>
    </source>
</evidence>
<dbReference type="OMA" id="AGMDEWA"/>
<name>C1MHU6_MICPC</name>
<dbReference type="InterPro" id="IPR004147">
    <property type="entry name" value="ABC1_dom"/>
</dbReference>
<dbReference type="InterPro" id="IPR050154">
    <property type="entry name" value="UbiB_kinase"/>
</dbReference>
<protein>
    <recommendedName>
        <fullName evidence="3">ABC1 atypical kinase-like domain-containing protein</fullName>
    </recommendedName>
</protein>
<dbReference type="Pfam" id="PF03109">
    <property type="entry name" value="ABC1"/>
    <property type="match status" value="1"/>
</dbReference>
<dbReference type="CDD" id="cd05121">
    <property type="entry name" value="ABC1_ADCK3-like"/>
    <property type="match status" value="1"/>
</dbReference>
<dbReference type="PANTHER" id="PTHR10566">
    <property type="entry name" value="CHAPERONE-ACTIVITY OF BC1 COMPLEX CABC1 -RELATED"/>
    <property type="match status" value="1"/>
</dbReference>
<dbReference type="RefSeq" id="XP_003055553.1">
    <property type="nucleotide sequence ID" value="XM_003055507.1"/>
</dbReference>
<dbReference type="OrthoDB" id="427480at2759"/>
<evidence type="ECO:0000313" key="4">
    <source>
        <dbReference type="EMBL" id="EEH60805.1"/>
    </source>
</evidence>
<keyword evidence="5" id="KW-1185">Reference proteome</keyword>
<dbReference type="InterPro" id="IPR011009">
    <property type="entry name" value="Kinase-like_dom_sf"/>
</dbReference>
<feature type="domain" description="ABC1 atypical kinase-like" evidence="3">
    <location>
        <begin position="330"/>
        <end position="571"/>
    </location>
</feature>
<accession>C1MHU6</accession>
<dbReference type="GeneID" id="9681182"/>
<evidence type="ECO:0000259" key="3">
    <source>
        <dbReference type="Pfam" id="PF03109"/>
    </source>
</evidence>
<feature type="region of interest" description="Disordered" evidence="2">
    <location>
        <begin position="1"/>
        <end position="57"/>
    </location>
</feature>
<dbReference type="AlphaFoldDB" id="C1MHU6"/>
<feature type="compositionally biased region" description="Basic residues" evidence="2">
    <location>
        <begin position="48"/>
        <end position="57"/>
    </location>
</feature>
<feature type="compositionally biased region" description="Low complexity" evidence="2">
    <location>
        <begin position="22"/>
        <end position="47"/>
    </location>
</feature>
<dbReference type="KEGG" id="mpp:MICPUCDRAFT_50326"/>
<sequence>MSSTAPMAASATRAVGTHRPTSRVARSRLAAARASASRAPGVASSSTFRRRVTSTKRPTRGGVVRVRALGGPLPDLADVDLAATARAIKATELELSAEIWRGVDGALDALSAARDDLVSSATASADATAVAASTASRALVDLLPDALVDNVASSADALVAALPPSLVRVATDAATEAANAGVGAKFAAAAVVLALAPRLLGFAGAGNANAGMDEWAALAASEGEDEPDDLKEYDPKAIVAFFKKRPLVALKRMARSGRLLGGFGFDLWLDRKILGDEPEEKRKNEVDARRAAQLRDLLIALGPTYVKLGQVLSSRQDLLPAAYVKELRTLQDAVPPFDDALARRILEAELGVANARALALSDAPIASASLGQVYRGTLRDADGSTKPVAVKVQRPGALVAISLDVGIIRSFAEPWRKFKGLNTDLESLVDEWGRRFVEELDYEREANNGERFRTAMESRPDLAGVVTAPKVQRVASTRRVLTTDWIEGQRLDTSEEGDVPRLCAVALAAYLAMLLDIGVLHADPHPGNLFRTADGKLCILDWGLVTPVSDELSTATLKFIAHLVSKDFERVPADLDAMGFIPTGKREAMEDAGVASAIGLLFSALAKGGGAEGFRAELGLPDEEKIKEIRKELKGVKDMKVRREKFLEASGGADSKVAQLTRDLEGIQEKYGNIFQIPSYFGYILRSFSVLEGIGLASDKNYSIANECYPYVARRLLTDRSPDTRAALEQLLYGRDGPRATLSVKRVKQLANAFGNYSTMTGAGTATTAMAIASADETTALTTTERRLTTKKAAALSDGAKEALRLAFAPEGGPVQDIMLREMARYAAASASEAVSSVAAAPATALFRGLADAQQAAFTAMGPARPPLPTALEFFAPVAAATRQTEEDLETLRVAEELRELISGLAPGGPGGTGGEGASGAAWVEVPVLGEVPNPGLPRPPIDGETLRELFAMAPELAPGAQAAALRFGSVLLEQAAQRVADAEKDDAATRS</sequence>
<dbReference type="SUPFAM" id="SSF56112">
    <property type="entry name" value="Protein kinase-like (PK-like)"/>
    <property type="match status" value="1"/>
</dbReference>
<dbReference type="STRING" id="564608.C1MHU6"/>
<dbReference type="EMBL" id="GG663735">
    <property type="protein sequence ID" value="EEH60805.1"/>
    <property type="molecule type" value="Genomic_DNA"/>
</dbReference>
<dbReference type="Proteomes" id="UP000001876">
    <property type="component" value="Unassembled WGS sequence"/>
</dbReference>
<evidence type="ECO:0000313" key="5">
    <source>
        <dbReference type="Proteomes" id="UP000001876"/>
    </source>
</evidence>
<feature type="compositionally biased region" description="Low complexity" evidence="2">
    <location>
        <begin position="1"/>
        <end position="14"/>
    </location>
</feature>
<evidence type="ECO:0000256" key="2">
    <source>
        <dbReference type="SAM" id="MobiDB-lite"/>
    </source>
</evidence>
<comment type="similarity">
    <text evidence="1">Belongs to the protein kinase superfamily. ADCK protein kinase family.</text>
</comment>
<reference evidence="4 5" key="1">
    <citation type="journal article" date="2009" name="Science">
        <title>Green evolution and dynamic adaptations revealed by genomes of the marine picoeukaryotes Micromonas.</title>
        <authorList>
            <person name="Worden A.Z."/>
            <person name="Lee J.H."/>
            <person name="Mock T."/>
            <person name="Rouze P."/>
            <person name="Simmons M.P."/>
            <person name="Aerts A.L."/>
            <person name="Allen A.E."/>
            <person name="Cuvelier M.L."/>
            <person name="Derelle E."/>
            <person name="Everett M.V."/>
            <person name="Foulon E."/>
            <person name="Grimwood J."/>
            <person name="Gundlach H."/>
            <person name="Henrissat B."/>
            <person name="Napoli C."/>
            <person name="McDonald S.M."/>
            <person name="Parker M.S."/>
            <person name="Rombauts S."/>
            <person name="Salamov A."/>
            <person name="Von Dassow P."/>
            <person name="Badger J.H."/>
            <person name="Coutinho P.M."/>
            <person name="Demir E."/>
            <person name="Dubchak I."/>
            <person name="Gentemann C."/>
            <person name="Eikrem W."/>
            <person name="Gready J.E."/>
            <person name="John U."/>
            <person name="Lanier W."/>
            <person name="Lindquist E.A."/>
            <person name="Lucas S."/>
            <person name="Mayer K.F."/>
            <person name="Moreau H."/>
            <person name="Not F."/>
            <person name="Otillar R."/>
            <person name="Panaud O."/>
            <person name="Pangilinan J."/>
            <person name="Paulsen I."/>
            <person name="Piegu B."/>
            <person name="Poliakov A."/>
            <person name="Robbens S."/>
            <person name="Schmutz J."/>
            <person name="Toulza E."/>
            <person name="Wyss T."/>
            <person name="Zelensky A."/>
            <person name="Zhou K."/>
            <person name="Armbrust E.V."/>
            <person name="Bhattacharya D."/>
            <person name="Goodenough U.W."/>
            <person name="Van de Peer Y."/>
            <person name="Grigoriev I.V."/>
        </authorList>
    </citation>
    <scope>NUCLEOTIDE SEQUENCE [LARGE SCALE GENOMIC DNA]</scope>
    <source>
        <strain evidence="4 5">CCMP1545</strain>
    </source>
</reference>
<gene>
    <name evidence="4" type="ORF">MICPUCDRAFT_50326</name>
</gene>
<organism evidence="5">
    <name type="scientific">Micromonas pusilla (strain CCMP1545)</name>
    <name type="common">Picoplanktonic green alga</name>
    <dbReference type="NCBI Taxonomy" id="564608"/>
    <lineage>
        <taxon>Eukaryota</taxon>
        <taxon>Viridiplantae</taxon>
        <taxon>Chlorophyta</taxon>
        <taxon>Mamiellophyceae</taxon>
        <taxon>Mamiellales</taxon>
        <taxon>Mamiellaceae</taxon>
        <taxon>Micromonas</taxon>
    </lineage>
</organism>